<dbReference type="InParanoid" id="A0A7N2MB43"/>
<dbReference type="Pfam" id="PF13966">
    <property type="entry name" value="zf-RVT"/>
    <property type="match status" value="1"/>
</dbReference>
<evidence type="ECO:0000256" key="5">
    <source>
        <dbReference type="ARBA" id="ARBA00023239"/>
    </source>
</evidence>
<dbReference type="InterPro" id="IPR015424">
    <property type="entry name" value="PyrdxlP-dep_Trfase"/>
</dbReference>
<keyword evidence="5" id="KW-0456">Lyase</keyword>
<comment type="cofactor">
    <cofactor evidence="1 6">
        <name>pyridoxal 5'-phosphate</name>
        <dbReference type="ChEBI" id="CHEBI:597326"/>
    </cofactor>
</comment>
<dbReference type="Gene3D" id="3.90.1150.10">
    <property type="entry name" value="Aspartate Aminotransferase, domain 1"/>
    <property type="match status" value="1"/>
</dbReference>
<dbReference type="AlphaFoldDB" id="A0A7N2MB43"/>
<evidence type="ECO:0000256" key="3">
    <source>
        <dbReference type="ARBA" id="ARBA00022793"/>
    </source>
</evidence>
<dbReference type="FunFam" id="1.20.1340.10:FF:000001">
    <property type="entry name" value="Histidine decarboxylase"/>
    <property type="match status" value="1"/>
</dbReference>
<dbReference type="InterPro" id="IPR015421">
    <property type="entry name" value="PyrdxlP-dep_Trfase_major"/>
</dbReference>
<reference evidence="9 10" key="1">
    <citation type="journal article" date="2016" name="G3 (Bethesda)">
        <title>First Draft Assembly and Annotation of the Genome of a California Endemic Oak Quercus lobata Nee (Fagaceae).</title>
        <authorList>
            <person name="Sork V.L."/>
            <person name="Fitz-Gibbon S.T."/>
            <person name="Puiu D."/>
            <person name="Crepeau M."/>
            <person name="Gugger P.F."/>
            <person name="Sherman R."/>
            <person name="Stevens K."/>
            <person name="Langley C.H."/>
            <person name="Pellegrini M."/>
            <person name="Salzberg S.L."/>
        </authorList>
    </citation>
    <scope>NUCLEOTIDE SEQUENCE [LARGE SCALE GENOMIC DNA]</scope>
    <source>
        <strain evidence="9 10">cv. SW786</strain>
    </source>
</reference>
<dbReference type="Gene3D" id="3.40.640.10">
    <property type="entry name" value="Type I PLP-dependent aspartate aminotransferase-like (Major domain)"/>
    <property type="match status" value="1"/>
</dbReference>
<dbReference type="InterPro" id="IPR026960">
    <property type="entry name" value="RVT-Znf"/>
</dbReference>
<dbReference type="SUPFAM" id="SSF53383">
    <property type="entry name" value="PLP-dependent transferases"/>
    <property type="match status" value="1"/>
</dbReference>
<protein>
    <recommendedName>
        <fullName evidence="8">Reverse transcriptase zinc-binding domain-containing protein</fullName>
    </recommendedName>
</protein>
<comment type="similarity">
    <text evidence="2">Belongs to the group II decarboxylase family.</text>
</comment>
<dbReference type="Gene3D" id="1.20.1340.10">
    <property type="entry name" value="dopa decarboxylase, N-terminal domain"/>
    <property type="match status" value="1"/>
</dbReference>
<accession>A0A7N2MB43</accession>
<evidence type="ECO:0000256" key="4">
    <source>
        <dbReference type="ARBA" id="ARBA00022898"/>
    </source>
</evidence>
<dbReference type="GO" id="GO:0016831">
    <property type="term" value="F:carboxy-lyase activity"/>
    <property type="evidence" value="ECO:0007669"/>
    <property type="project" value="UniProtKB-KW"/>
</dbReference>
<dbReference type="PANTHER" id="PTHR11999:SF157">
    <property type="entry name" value="TRYPTOPHAN DECARBOXYLASE 1"/>
    <property type="match status" value="1"/>
</dbReference>
<dbReference type="GO" id="GO:0030170">
    <property type="term" value="F:pyridoxal phosphate binding"/>
    <property type="evidence" value="ECO:0007669"/>
    <property type="project" value="InterPro"/>
</dbReference>
<evidence type="ECO:0000313" key="9">
    <source>
        <dbReference type="EnsemblPlants" id="QL08p036626:mrna"/>
    </source>
</evidence>
<dbReference type="PANTHER" id="PTHR11999">
    <property type="entry name" value="GROUP II PYRIDOXAL-5-PHOSPHATE DECARBOXYLASE"/>
    <property type="match status" value="1"/>
</dbReference>
<dbReference type="Gramene" id="QL08p036626:mrna">
    <property type="protein sequence ID" value="QL08p036626:mrna"/>
    <property type="gene ID" value="QL08p036626"/>
</dbReference>
<keyword evidence="3" id="KW-0210">Decarboxylase</keyword>
<keyword evidence="4 6" id="KW-0663">Pyridoxal phosphate</keyword>
<dbReference type="CDD" id="cd06450">
    <property type="entry name" value="DOPA_deC_like"/>
    <property type="match status" value="1"/>
</dbReference>
<reference evidence="9" key="2">
    <citation type="submission" date="2021-01" db="UniProtKB">
        <authorList>
            <consortium name="EnsemblPlants"/>
        </authorList>
    </citation>
    <scope>IDENTIFICATION</scope>
</reference>
<name>A0A7N2MB43_QUELO</name>
<dbReference type="InterPro" id="IPR021115">
    <property type="entry name" value="Pyridoxal-P_BS"/>
</dbReference>
<evidence type="ECO:0000313" key="10">
    <source>
        <dbReference type="Proteomes" id="UP000594261"/>
    </source>
</evidence>
<dbReference type="EnsemblPlants" id="QL08p036626:mrna">
    <property type="protein sequence ID" value="QL08p036626:mrna"/>
    <property type="gene ID" value="QL08p036626"/>
</dbReference>
<evidence type="ECO:0000256" key="6">
    <source>
        <dbReference type="PIRSR" id="PIRSR602129-50"/>
    </source>
</evidence>
<feature type="region of interest" description="Disordered" evidence="7">
    <location>
        <begin position="1"/>
        <end position="21"/>
    </location>
</feature>
<dbReference type="InterPro" id="IPR015422">
    <property type="entry name" value="PyrdxlP-dep_Trfase_small"/>
</dbReference>
<dbReference type="InterPro" id="IPR002129">
    <property type="entry name" value="PyrdxlP-dep_de-COase"/>
</dbReference>
<dbReference type="GO" id="GO:0006520">
    <property type="term" value="P:amino acid metabolic process"/>
    <property type="evidence" value="ECO:0007669"/>
    <property type="project" value="InterPro"/>
</dbReference>
<dbReference type="PRINTS" id="PR00800">
    <property type="entry name" value="YHDCRBOXLASE"/>
</dbReference>
<organism evidence="9 10">
    <name type="scientific">Quercus lobata</name>
    <name type="common">Valley oak</name>
    <dbReference type="NCBI Taxonomy" id="97700"/>
    <lineage>
        <taxon>Eukaryota</taxon>
        <taxon>Viridiplantae</taxon>
        <taxon>Streptophyta</taxon>
        <taxon>Embryophyta</taxon>
        <taxon>Tracheophyta</taxon>
        <taxon>Spermatophyta</taxon>
        <taxon>Magnoliopsida</taxon>
        <taxon>eudicotyledons</taxon>
        <taxon>Gunneridae</taxon>
        <taxon>Pentapetalae</taxon>
        <taxon>rosids</taxon>
        <taxon>fabids</taxon>
        <taxon>Fagales</taxon>
        <taxon>Fagaceae</taxon>
        <taxon>Quercus</taxon>
    </lineage>
</organism>
<feature type="modified residue" description="N6-(pyridoxal phosphate)lysine" evidence="6">
    <location>
        <position position="319"/>
    </location>
</feature>
<sequence>MGSLDLSSDNSSSPQREFKPLDPEEFRKQAHQMVDFIADYYKQIETYPVLSQVQPGYLRTLLPQTAPYLPEPLETILSDVTKNIIPGMTHWLSPNFFAFFPATVSTAAFIGEMLCTSFNSVGFNWLASPAATELEMIVMDWLANMLKLPNSFMFSGTGGGIIQNTTSEAILVTLIAARDRVLATNGSNQSIRKLVVYCSDQTHSTFTKAAKLAGITPCNIKSIHTNLDAAFSLSPVLLRKAVEADVAAGLIPLYLCATVGTTSTTAVDPIEPLADVAGEYGMWMHVDAAYGGSACICPEFRQHFNGIEGVDSLSLSPHKWLLSYLDCCCLWVKSPMLLVKALSTNPEYLRNRASESESVVDFKDWQVGTGRKFKSLRLWLVLRSYGVANLQSHIRSDVRMAKVFEGLVKSDPRFEILVPRRFGLVCFRLNPFSWSGSGYTELLNRKLLEWVNSSGRVYMTHTIVGGIYILRFAVGATLTEDHHVAAAWKLIKEGADAILKDQEDCLSWPRCKSSSYSIKTGYQLLCESEMNSLPSSSNLKVIKRFWKDIWRLKVPNKVKVFLWRACSRALSTKVNLQKRRVVNNSTCDQCGCMAEDEFHTLWDCEKVHEAWVPAFGEVRRKGQSLQVMSDLVSFTKAKGFSLELFAMTTWLIWMRRNKLKANNNPQPCSRVAHSTSDLLAEF</sequence>
<dbReference type="FunFam" id="3.40.640.10:FF:000025">
    <property type="entry name" value="Histidine decarboxylase"/>
    <property type="match status" value="1"/>
</dbReference>
<feature type="domain" description="Reverse transcriptase zinc-binding" evidence="8">
    <location>
        <begin position="516"/>
        <end position="611"/>
    </location>
</feature>
<dbReference type="PROSITE" id="PS00392">
    <property type="entry name" value="DDC_GAD_HDC_YDC"/>
    <property type="match status" value="1"/>
</dbReference>
<feature type="compositionally biased region" description="Low complexity" evidence="7">
    <location>
        <begin position="1"/>
        <end position="13"/>
    </location>
</feature>
<evidence type="ECO:0000256" key="2">
    <source>
        <dbReference type="ARBA" id="ARBA00009533"/>
    </source>
</evidence>
<evidence type="ECO:0000256" key="1">
    <source>
        <dbReference type="ARBA" id="ARBA00001933"/>
    </source>
</evidence>
<dbReference type="EMBL" id="LRBV02000008">
    <property type="status" value="NOT_ANNOTATED_CDS"/>
    <property type="molecule type" value="Genomic_DNA"/>
</dbReference>
<proteinExistence type="inferred from homology"/>
<dbReference type="Proteomes" id="UP000594261">
    <property type="component" value="Chromosome 8"/>
</dbReference>
<evidence type="ECO:0000256" key="7">
    <source>
        <dbReference type="SAM" id="MobiDB-lite"/>
    </source>
</evidence>
<dbReference type="OMA" id="ERDPSHY"/>
<dbReference type="GO" id="GO:0005737">
    <property type="term" value="C:cytoplasm"/>
    <property type="evidence" value="ECO:0007669"/>
    <property type="project" value="TreeGrafter"/>
</dbReference>
<keyword evidence="10" id="KW-1185">Reference proteome</keyword>
<dbReference type="GO" id="GO:0019752">
    <property type="term" value="P:carboxylic acid metabolic process"/>
    <property type="evidence" value="ECO:0007669"/>
    <property type="project" value="InterPro"/>
</dbReference>
<dbReference type="InterPro" id="IPR010977">
    <property type="entry name" value="Aromatic_deC"/>
</dbReference>
<dbReference type="Pfam" id="PF00282">
    <property type="entry name" value="Pyridoxal_deC"/>
    <property type="match status" value="1"/>
</dbReference>
<evidence type="ECO:0000259" key="8">
    <source>
        <dbReference type="Pfam" id="PF13966"/>
    </source>
</evidence>